<evidence type="ECO:0000313" key="2">
    <source>
        <dbReference type="Proteomes" id="UP000190626"/>
    </source>
</evidence>
<evidence type="ECO:0000313" key="1">
    <source>
        <dbReference type="EMBL" id="OPH62190.1"/>
    </source>
</evidence>
<dbReference type="AlphaFoldDB" id="A0A1V4HTF0"/>
<sequence length="69" mass="8364">MQEENYIAFTKGKIYEGYEAKLKDQWSFKKVIRAVNDQNERHIIKEIETDKLNEFFNMHFEEVKKCGEC</sequence>
<protein>
    <submittedName>
        <fullName evidence="1">Uncharacterized protein</fullName>
    </submittedName>
</protein>
<organism evidence="1 2">
    <name type="scientific">Paenibacillus ferrarius</name>
    <dbReference type="NCBI Taxonomy" id="1469647"/>
    <lineage>
        <taxon>Bacteria</taxon>
        <taxon>Bacillati</taxon>
        <taxon>Bacillota</taxon>
        <taxon>Bacilli</taxon>
        <taxon>Bacillales</taxon>
        <taxon>Paenibacillaceae</taxon>
        <taxon>Paenibacillus</taxon>
    </lineage>
</organism>
<proteinExistence type="predicted"/>
<gene>
    <name evidence="1" type="ORF">BC351_01205</name>
</gene>
<name>A0A1V4HTF0_9BACL</name>
<comment type="caution">
    <text evidence="1">The sequence shown here is derived from an EMBL/GenBank/DDBJ whole genome shotgun (WGS) entry which is preliminary data.</text>
</comment>
<accession>A0A1V4HTF0</accession>
<dbReference type="Proteomes" id="UP000190626">
    <property type="component" value="Unassembled WGS sequence"/>
</dbReference>
<keyword evidence="2" id="KW-1185">Reference proteome</keyword>
<dbReference type="EMBL" id="MBTG01000001">
    <property type="protein sequence ID" value="OPH62190.1"/>
    <property type="molecule type" value="Genomic_DNA"/>
</dbReference>
<dbReference type="STRING" id="1469647.BC351_01205"/>
<reference evidence="2" key="1">
    <citation type="submission" date="2016-07" db="EMBL/GenBank/DDBJ databases">
        <authorList>
            <person name="Florea S."/>
            <person name="Webb J.S."/>
            <person name="Jaromczyk J."/>
            <person name="Schardl C.L."/>
        </authorList>
    </citation>
    <scope>NUCLEOTIDE SEQUENCE [LARGE SCALE GENOMIC DNA]</scope>
    <source>
        <strain evidence="2">CY1</strain>
    </source>
</reference>